<dbReference type="Gene3D" id="3.30.390.10">
    <property type="entry name" value="Enolase-like, N-terminal domain"/>
    <property type="match status" value="1"/>
</dbReference>
<evidence type="ECO:0000256" key="3">
    <source>
        <dbReference type="ARBA" id="ARBA00022842"/>
    </source>
</evidence>
<comment type="cofactor">
    <cofactor evidence="5">
        <name>Mg(2+)</name>
        <dbReference type="ChEBI" id="CHEBI:18420"/>
    </cofactor>
    <text evidence="5">Binds 1 Mg(2+) ion per subunit.</text>
</comment>
<dbReference type="EC" id="5.1.1.-" evidence="5"/>
<accession>A0ABZ0I7F2</accession>
<sequence>MKVTVDVVSYPMEVPFAITGHVFHDTDTVCVTLEDGGFVGRGESVGSYYLHETADSMKADLNTVIANITTSTTPESLQDLMPVCGARNALDCALWDLLAKKSGKRIWDLLAMSPREVITVFTVGMEDPAIMARRAAEATQFPQLKIKLNADQPIERLEAIRAARPDATLVIDVNQGWSFKELKEYLPACQKLGVAMIEQPLPRGEDEKLEGFKSPVPLGADESCLGLSEFEQAADRYDVLNIKLDKCGGLTEGLGLVRAAKERNMQLMVGNMTGTSLSMAPSYVIAQFCQFVDIDGPLLLAHDIKNGLEYRSGGTVGLPSALLWG</sequence>
<dbReference type="SUPFAM" id="SSF54826">
    <property type="entry name" value="Enolase N-terminal domain-like"/>
    <property type="match status" value="1"/>
</dbReference>
<dbReference type="Proteomes" id="UP001626549">
    <property type="component" value="Chromosome"/>
</dbReference>
<dbReference type="InterPro" id="IPR013341">
    <property type="entry name" value="Mandelate_racemase_N_dom"/>
</dbReference>
<dbReference type="CDD" id="cd03319">
    <property type="entry name" value="L-Ala-DL-Glu_epimerase"/>
    <property type="match status" value="1"/>
</dbReference>
<dbReference type="SFLD" id="SFLDG00180">
    <property type="entry name" value="muconate_cycloisomerase"/>
    <property type="match status" value="1"/>
</dbReference>
<dbReference type="RefSeq" id="WP_407326139.1">
    <property type="nucleotide sequence ID" value="NZ_CP136865.1"/>
</dbReference>
<dbReference type="InterPro" id="IPR034603">
    <property type="entry name" value="Dipeptide_epimerase"/>
</dbReference>
<evidence type="ECO:0000256" key="1">
    <source>
        <dbReference type="ARBA" id="ARBA00008031"/>
    </source>
</evidence>
<name>A0ABZ0I7F2_9GAMM</name>
<dbReference type="Pfam" id="PF02746">
    <property type="entry name" value="MR_MLE_N"/>
    <property type="match status" value="1"/>
</dbReference>
<evidence type="ECO:0000259" key="6">
    <source>
        <dbReference type="SMART" id="SM00922"/>
    </source>
</evidence>
<protein>
    <recommendedName>
        <fullName evidence="5">Dipeptide epimerase</fullName>
        <ecNumber evidence="5">5.1.1.-</ecNumber>
    </recommendedName>
</protein>
<dbReference type="InterPro" id="IPR029017">
    <property type="entry name" value="Enolase-like_N"/>
</dbReference>
<comment type="similarity">
    <text evidence="1 5">Belongs to the mandelate racemase/muconate lactonizing enzyme family.</text>
</comment>
<dbReference type="SFLD" id="SFLDS00001">
    <property type="entry name" value="Enolase"/>
    <property type="match status" value="1"/>
</dbReference>
<evidence type="ECO:0000313" key="8">
    <source>
        <dbReference type="Proteomes" id="UP001626549"/>
    </source>
</evidence>
<dbReference type="InterPro" id="IPR029065">
    <property type="entry name" value="Enolase_C-like"/>
</dbReference>
<evidence type="ECO:0000256" key="2">
    <source>
        <dbReference type="ARBA" id="ARBA00022723"/>
    </source>
</evidence>
<proteinExistence type="inferred from homology"/>
<evidence type="ECO:0000313" key="7">
    <source>
        <dbReference type="EMBL" id="WOJ95443.1"/>
    </source>
</evidence>
<keyword evidence="8" id="KW-1185">Reference proteome</keyword>
<dbReference type="PANTHER" id="PTHR48073">
    <property type="entry name" value="O-SUCCINYLBENZOATE SYNTHASE-RELATED"/>
    <property type="match status" value="1"/>
</dbReference>
<dbReference type="InterPro" id="IPR013342">
    <property type="entry name" value="Mandelate_racemase_C"/>
</dbReference>
<dbReference type="SMART" id="SM00922">
    <property type="entry name" value="MR_MLE"/>
    <property type="match status" value="1"/>
</dbReference>
<keyword evidence="2 5" id="KW-0479">Metal-binding</keyword>
<dbReference type="Pfam" id="PF13378">
    <property type="entry name" value="MR_MLE_C"/>
    <property type="match status" value="1"/>
</dbReference>
<dbReference type="PANTHER" id="PTHR48073:SF2">
    <property type="entry name" value="O-SUCCINYLBENZOATE SYNTHASE"/>
    <property type="match status" value="1"/>
</dbReference>
<keyword evidence="4 5" id="KW-0413">Isomerase</keyword>
<evidence type="ECO:0000256" key="5">
    <source>
        <dbReference type="RuleBase" id="RU366006"/>
    </source>
</evidence>
<organism evidence="7 8">
    <name type="scientific">Congregibacter brevis</name>
    <dbReference type="NCBI Taxonomy" id="3081201"/>
    <lineage>
        <taxon>Bacteria</taxon>
        <taxon>Pseudomonadati</taxon>
        <taxon>Pseudomonadota</taxon>
        <taxon>Gammaproteobacteria</taxon>
        <taxon>Cellvibrionales</taxon>
        <taxon>Halieaceae</taxon>
        <taxon>Congregibacter</taxon>
    </lineage>
</organism>
<dbReference type="InterPro" id="IPR036849">
    <property type="entry name" value="Enolase-like_C_sf"/>
</dbReference>
<feature type="domain" description="Mandelate racemase/muconate lactonizing enzyme C-terminal" evidence="6">
    <location>
        <begin position="128"/>
        <end position="219"/>
    </location>
</feature>
<reference evidence="7 8" key="1">
    <citation type="submission" date="2023-10" db="EMBL/GenBank/DDBJ databases">
        <title>Two novel species belonging to the OM43/NOR5 clade.</title>
        <authorList>
            <person name="Park M."/>
        </authorList>
    </citation>
    <scope>NUCLEOTIDE SEQUENCE [LARGE SCALE GENOMIC DNA]</scope>
    <source>
        <strain evidence="7 8">IMCC45268</strain>
    </source>
</reference>
<keyword evidence="3 5" id="KW-0460">Magnesium</keyword>
<dbReference type="Gene3D" id="3.20.20.120">
    <property type="entry name" value="Enolase-like C-terminal domain"/>
    <property type="match status" value="1"/>
</dbReference>
<dbReference type="EMBL" id="CP136865">
    <property type="protein sequence ID" value="WOJ95443.1"/>
    <property type="molecule type" value="Genomic_DNA"/>
</dbReference>
<dbReference type="SUPFAM" id="SSF51604">
    <property type="entry name" value="Enolase C-terminal domain-like"/>
    <property type="match status" value="1"/>
</dbReference>
<gene>
    <name evidence="7" type="ORF">R0137_09240</name>
</gene>
<evidence type="ECO:0000256" key="4">
    <source>
        <dbReference type="ARBA" id="ARBA00023235"/>
    </source>
</evidence>